<evidence type="ECO:0000256" key="3">
    <source>
        <dbReference type="ARBA" id="ARBA00006490"/>
    </source>
</evidence>
<sequence>MSRRSEPVYLDHNAGAPMRPDVRDAMITVLLDAGNASSVHTHGRKARGRIEEAREAVARLCGAKTRAVTFVSGGTEANMTALAPAWQDQGTPFYVDKLFRSAIEHPSVVTGGRFPVMDQAVVPVDSHGVVDLGALEDLIKDAAPSLISVMAANNETGVIEPLSDIAALAAKYGHFFHADAVQAAGRMPIDIEAWGADVITLSAHKFGGPQGMGAVVVRSTARVPAPLMVGGGQENWRRGGTENVSAIAGFGIAAKAALEDAADTSHFSALREKLEDGLRAVCPETVIFGEGTDRLVNTVCFAVPGVAAETALIAFDLERVSVSSGSACSSGKVSVSHVLTAMGVDEDTARGALRISMGWDTGTQEIERFLEVWPKIVDRLNPEARNKAA</sequence>
<dbReference type="SUPFAM" id="SSF53383">
    <property type="entry name" value="PLP-dependent transferases"/>
    <property type="match status" value="1"/>
</dbReference>
<evidence type="ECO:0000256" key="8">
    <source>
        <dbReference type="ARBA" id="ARBA00023004"/>
    </source>
</evidence>
<keyword evidence="7" id="KW-0663">Pyridoxal phosphate</keyword>
<comment type="cofactor">
    <cofactor evidence="1">
        <name>pyridoxal 5'-phosphate</name>
        <dbReference type="ChEBI" id="CHEBI:597326"/>
    </cofactor>
</comment>
<dbReference type="Proteomes" id="UP000053235">
    <property type="component" value="Unassembled WGS sequence"/>
</dbReference>
<dbReference type="InterPro" id="IPR000192">
    <property type="entry name" value="Aminotrans_V_dom"/>
</dbReference>
<dbReference type="GO" id="GO:0051536">
    <property type="term" value="F:iron-sulfur cluster binding"/>
    <property type="evidence" value="ECO:0007669"/>
    <property type="project" value="UniProtKB-KW"/>
</dbReference>
<dbReference type="Gene3D" id="3.40.640.10">
    <property type="entry name" value="Type I PLP-dependent aspartate aminotransferase-like (Major domain)"/>
    <property type="match status" value="1"/>
</dbReference>
<accession>A0A0M6ZPB4</accession>
<dbReference type="PANTHER" id="PTHR11601:SF34">
    <property type="entry name" value="CYSTEINE DESULFURASE"/>
    <property type="match status" value="1"/>
</dbReference>
<dbReference type="InterPro" id="IPR016454">
    <property type="entry name" value="Cysteine_dSase"/>
</dbReference>
<evidence type="ECO:0000259" key="11">
    <source>
        <dbReference type="Pfam" id="PF00266"/>
    </source>
</evidence>
<evidence type="ECO:0000256" key="1">
    <source>
        <dbReference type="ARBA" id="ARBA00001933"/>
    </source>
</evidence>
<dbReference type="Gene3D" id="3.90.1150.10">
    <property type="entry name" value="Aspartate Aminotransferase, domain 1"/>
    <property type="match status" value="1"/>
</dbReference>
<comment type="similarity">
    <text evidence="3">Belongs to the class-V pyridoxal-phosphate-dependent aminotransferase family. NifS/IscS subfamily.</text>
</comment>
<dbReference type="InterPro" id="IPR015422">
    <property type="entry name" value="PyrdxlP-dep_Trfase_small"/>
</dbReference>
<proteinExistence type="inferred from homology"/>
<dbReference type="GO" id="GO:0046872">
    <property type="term" value="F:metal ion binding"/>
    <property type="evidence" value="ECO:0007669"/>
    <property type="project" value="UniProtKB-KW"/>
</dbReference>
<organism evidence="12 13">
    <name type="scientific">Roseibium alexandrii</name>
    <dbReference type="NCBI Taxonomy" id="388408"/>
    <lineage>
        <taxon>Bacteria</taxon>
        <taxon>Pseudomonadati</taxon>
        <taxon>Pseudomonadota</taxon>
        <taxon>Alphaproteobacteria</taxon>
        <taxon>Hyphomicrobiales</taxon>
        <taxon>Stappiaceae</taxon>
        <taxon>Roseibium</taxon>
    </lineage>
</organism>
<evidence type="ECO:0000313" key="13">
    <source>
        <dbReference type="Proteomes" id="UP000053235"/>
    </source>
</evidence>
<dbReference type="RefSeq" id="WP_055670170.1">
    <property type="nucleotide sequence ID" value="NZ_CXWD01000001.1"/>
</dbReference>
<comment type="function">
    <text evidence="2">Catalyzes the removal of elemental sulfur atoms from cysteine to produce alanine. Seems to participate in the biosynthesis of the nitrogenase metalloclusters by providing the inorganic sulfur required for the Fe-S core formation.</text>
</comment>
<dbReference type="OrthoDB" id="9808002at2"/>
<keyword evidence="6" id="KW-0479">Metal-binding</keyword>
<keyword evidence="13" id="KW-1185">Reference proteome</keyword>
<dbReference type="GO" id="GO:0031071">
    <property type="term" value="F:cysteine desulfurase activity"/>
    <property type="evidence" value="ECO:0007669"/>
    <property type="project" value="UniProtKB-EC"/>
</dbReference>
<evidence type="ECO:0000256" key="9">
    <source>
        <dbReference type="ARBA" id="ARBA00023014"/>
    </source>
</evidence>
<feature type="domain" description="Aminotransferase class V" evidence="11">
    <location>
        <begin position="8"/>
        <end position="369"/>
    </location>
</feature>
<dbReference type="STRING" id="388408.LAX5112_00150"/>
<evidence type="ECO:0000256" key="7">
    <source>
        <dbReference type="ARBA" id="ARBA00022898"/>
    </source>
</evidence>
<comment type="catalytic activity">
    <reaction evidence="10">
        <text>(sulfur carrier)-H + L-cysteine = (sulfur carrier)-SH + L-alanine</text>
        <dbReference type="Rhea" id="RHEA:43892"/>
        <dbReference type="Rhea" id="RHEA-COMP:14737"/>
        <dbReference type="Rhea" id="RHEA-COMP:14739"/>
        <dbReference type="ChEBI" id="CHEBI:29917"/>
        <dbReference type="ChEBI" id="CHEBI:35235"/>
        <dbReference type="ChEBI" id="CHEBI:57972"/>
        <dbReference type="ChEBI" id="CHEBI:64428"/>
        <dbReference type="EC" id="2.8.1.7"/>
    </reaction>
</comment>
<evidence type="ECO:0000256" key="10">
    <source>
        <dbReference type="ARBA" id="ARBA00050776"/>
    </source>
</evidence>
<dbReference type="InterPro" id="IPR015421">
    <property type="entry name" value="PyrdxlP-dep_Trfase_major"/>
</dbReference>
<keyword evidence="9" id="KW-0411">Iron-sulfur</keyword>
<dbReference type="Gene3D" id="1.10.260.50">
    <property type="match status" value="1"/>
</dbReference>
<dbReference type="PANTHER" id="PTHR11601">
    <property type="entry name" value="CYSTEINE DESULFURYLASE FAMILY MEMBER"/>
    <property type="match status" value="1"/>
</dbReference>
<evidence type="ECO:0000256" key="5">
    <source>
        <dbReference type="ARBA" id="ARBA00022679"/>
    </source>
</evidence>
<dbReference type="EMBL" id="CXWD01000001">
    <property type="protein sequence ID" value="CTQ64016.1"/>
    <property type="molecule type" value="Genomic_DNA"/>
</dbReference>
<dbReference type="Pfam" id="PF00266">
    <property type="entry name" value="Aminotran_5"/>
    <property type="match status" value="1"/>
</dbReference>
<reference evidence="13" key="1">
    <citation type="submission" date="2015-07" db="EMBL/GenBank/DDBJ databases">
        <authorList>
            <person name="Rodrigo-Torres Lidia"/>
            <person name="Arahal R.David."/>
        </authorList>
    </citation>
    <scope>NUCLEOTIDE SEQUENCE [LARGE SCALE GENOMIC DNA]</scope>
    <source>
        <strain evidence="13">CECT 5112</strain>
    </source>
</reference>
<keyword evidence="5 12" id="KW-0808">Transferase</keyword>
<evidence type="ECO:0000256" key="4">
    <source>
        <dbReference type="ARBA" id="ARBA00013558"/>
    </source>
</evidence>
<name>A0A0M6ZPB4_9HYPH</name>
<gene>
    <name evidence="12" type="primary">nifS</name>
    <name evidence="12" type="ORF">LAX5112_00150</name>
</gene>
<dbReference type="AlphaFoldDB" id="A0A0M6ZPB4"/>
<dbReference type="InterPro" id="IPR015424">
    <property type="entry name" value="PyrdxlP-dep_Trfase"/>
</dbReference>
<evidence type="ECO:0000256" key="2">
    <source>
        <dbReference type="ARBA" id="ARBA00003120"/>
    </source>
</evidence>
<protein>
    <recommendedName>
        <fullName evidence="4">Cysteine desulfurase</fullName>
    </recommendedName>
</protein>
<dbReference type="PIRSF" id="PIRSF005572">
    <property type="entry name" value="NifS"/>
    <property type="match status" value="1"/>
</dbReference>
<evidence type="ECO:0000256" key="6">
    <source>
        <dbReference type="ARBA" id="ARBA00022723"/>
    </source>
</evidence>
<keyword evidence="8" id="KW-0408">Iron</keyword>
<evidence type="ECO:0000313" key="12">
    <source>
        <dbReference type="EMBL" id="CTQ64016.1"/>
    </source>
</evidence>